<evidence type="ECO:0000259" key="14">
    <source>
        <dbReference type="PROSITE" id="PS50122"/>
    </source>
</evidence>
<comment type="catalytic activity">
    <reaction evidence="1">
        <text>ATP + protein L-histidine = ADP + protein N-phospho-L-histidine.</text>
        <dbReference type="EC" id="2.7.13.3"/>
    </reaction>
</comment>
<dbReference type="Gene3D" id="3.40.50.150">
    <property type="entry name" value="Vaccinia Virus protein VP39"/>
    <property type="match status" value="1"/>
</dbReference>
<proteinExistence type="predicted"/>
<keyword evidence="11" id="KW-0175">Coiled coil</keyword>
<dbReference type="PROSITE" id="PS50113">
    <property type="entry name" value="PAC"/>
    <property type="match status" value="1"/>
</dbReference>
<reference evidence="16 17" key="1">
    <citation type="submission" date="2017-11" db="EMBL/GenBank/DDBJ databases">
        <title>Draft genome sequence of Rhizobiales bacterium SY3-13.</title>
        <authorList>
            <person name="Sun C."/>
        </authorList>
    </citation>
    <scope>NUCLEOTIDE SEQUENCE [LARGE SCALE GENOMIC DNA]</scope>
    <source>
        <strain evidence="16 17">SY3-13</strain>
    </source>
</reference>
<dbReference type="InterPro" id="IPR035909">
    <property type="entry name" value="CheB_C"/>
</dbReference>
<dbReference type="Gene3D" id="3.30.450.20">
    <property type="entry name" value="PAS domain"/>
    <property type="match status" value="2"/>
</dbReference>
<dbReference type="GO" id="GO:0008757">
    <property type="term" value="F:S-adenosylmethionine-dependent methyltransferase activity"/>
    <property type="evidence" value="ECO:0007669"/>
    <property type="project" value="InterPro"/>
</dbReference>
<evidence type="ECO:0000256" key="4">
    <source>
        <dbReference type="ARBA" id="ARBA00022630"/>
    </source>
</evidence>
<dbReference type="Pfam" id="PF01739">
    <property type="entry name" value="CheR"/>
    <property type="match status" value="1"/>
</dbReference>
<dbReference type="SUPFAM" id="SSF57997">
    <property type="entry name" value="Tropomyosin"/>
    <property type="match status" value="1"/>
</dbReference>
<dbReference type="PROSITE" id="PS50123">
    <property type="entry name" value="CHER"/>
    <property type="match status" value="1"/>
</dbReference>
<dbReference type="PANTHER" id="PTHR24422">
    <property type="entry name" value="CHEMOTAXIS PROTEIN METHYLTRANSFERASE"/>
    <property type="match status" value="1"/>
</dbReference>
<dbReference type="InterPro" id="IPR011102">
    <property type="entry name" value="Sig_transdc_His_kinase_HWE"/>
</dbReference>
<keyword evidence="4" id="KW-0285">Flavoprotein</keyword>
<evidence type="ECO:0000256" key="8">
    <source>
        <dbReference type="ARBA" id="ARBA00022777"/>
    </source>
</evidence>
<dbReference type="InterPro" id="IPR000673">
    <property type="entry name" value="Sig_transdc_resp-reg_Me-estase"/>
</dbReference>
<evidence type="ECO:0000256" key="6">
    <source>
        <dbReference type="ARBA" id="ARBA00022679"/>
    </source>
</evidence>
<keyword evidence="17" id="KW-1185">Reference proteome</keyword>
<dbReference type="OrthoDB" id="9816309at2"/>
<dbReference type="GO" id="GO:0004673">
    <property type="term" value="F:protein histidine kinase activity"/>
    <property type="evidence" value="ECO:0007669"/>
    <property type="project" value="UniProtKB-EC"/>
</dbReference>
<feature type="coiled-coil region" evidence="11">
    <location>
        <begin position="645"/>
        <end position="739"/>
    </location>
</feature>
<feature type="domain" description="PAC" evidence="13">
    <location>
        <begin position="802"/>
        <end position="852"/>
    </location>
</feature>
<dbReference type="InterPro" id="IPR035965">
    <property type="entry name" value="PAS-like_dom_sf"/>
</dbReference>
<dbReference type="InterPro" id="IPR000700">
    <property type="entry name" value="PAS-assoc_C"/>
</dbReference>
<dbReference type="SUPFAM" id="SSF53335">
    <property type="entry name" value="S-adenosyl-L-methionine-dependent methyltransferases"/>
    <property type="match status" value="1"/>
</dbReference>
<sequence>MNEKTGDSFAVVALGGSAGALAAYQAFFRALDEKIGEDGTADIAFLVIPHLSPDHESMMAEILQSATRLPVRSITGETAIRAGHVHVLLPGQTLDVRDGRLLPKDRAAGAAHHPVDDIFTALAQDVGARTIAAVLSGTGANGSAGLAAVREHNGLVLAQTPESAEFPEMPQNAIQTGLVDAIRAPAEMAGLIVRYAANGHGGRDDIALRDHDAAGDNSDDLSSDGQRRLGAVINAIRSETGLDFTPYKNGTLQRRIERRLQLSGGAFEDYVARLDGDPEEVRALANDLLISVTGFFRDPPAWDMLLERAIRPIVQSEQGDVVRAWVAGCASGEEAYTLAILLREEMEAQRRHGRVEVFATDISEAAVARARQGVYPAAAVQALSEKRQHRYFQREGDTVRVRPELRESVVFAAQNLLQDPPFARMDLVVCRNVLIYLRPEFQRRLIRLFHFSLRPGGYLFLGNVESISGETGLFEAIDTDSRLYARTEPAHASAVPFPVAGDQGGGSSATPAARTRPGAAPRATELTLKALADRHAPPSVLIDQDYEVLYFHGGVERYLKPQAGEPSRNLLLLLRDGMSTRLRSAVEQARASGAVHVEPAQASTPAGTMPIHIEVAPLTARGAENRWLVSFVERPEARAATGAETARSDTRERELEEEIRLLQRELDACSAEAGRAQEDLKSYNEEIMSMNEELRATNEELETSKEELQSLNEELNAVNNQLRSKVEALRERTSDLDNLLNSTDVQTLFLDTGLAVRWFSPGMEALFVVRSSDQGRVITELVQHFDDPGFEADCRAVLRDLTRREREIPGPDGRWYQRRISPYRTGDDRIDGVVASFSDITEVQAARQYAESIVETMPGPLLVLDSDLRVQSANAAFYETFQVAPEQTAGRLIYDLGNGQWNIPELRQLLSETLSRESRFENHLVEHRFESIGQRIMLLNGRRLDSVDLILLGVVDVTEQQRAETHQRLLMEELDHRLRNWMGVVQGLALQTKARSDTLQDFWEEFEGRLAALARGHELLLDRSTTPAGMMDVVRQAAAETDAARLHPKGPNVDIAPKKAVSLMMVLHEFIASAARDGALHEDGHGHVELHWILEDDDVIRVTWQEVGGPTSALERSRAFDDGLIAQLVEYDLGGSLHVGRGSDGLLCEFTLQRA</sequence>
<organism evidence="16 17">
    <name type="scientific">Minwuia thermotolerans</name>
    <dbReference type="NCBI Taxonomy" id="2056226"/>
    <lineage>
        <taxon>Bacteria</taxon>
        <taxon>Pseudomonadati</taxon>
        <taxon>Pseudomonadota</taxon>
        <taxon>Alphaproteobacteria</taxon>
        <taxon>Minwuiales</taxon>
        <taxon>Minwuiaceae</taxon>
        <taxon>Minwuia</taxon>
    </lineage>
</organism>
<dbReference type="PRINTS" id="PR00996">
    <property type="entry name" value="CHERMTFRASE"/>
</dbReference>
<dbReference type="GO" id="GO:0005524">
    <property type="term" value="F:ATP binding"/>
    <property type="evidence" value="ECO:0007669"/>
    <property type="project" value="UniProtKB-KW"/>
</dbReference>
<evidence type="ECO:0000259" key="15">
    <source>
        <dbReference type="PROSITE" id="PS50123"/>
    </source>
</evidence>
<evidence type="ECO:0000313" key="16">
    <source>
        <dbReference type="EMBL" id="PJK31376.1"/>
    </source>
</evidence>
<evidence type="ECO:0000256" key="3">
    <source>
        <dbReference type="ARBA" id="ARBA00022553"/>
    </source>
</evidence>
<keyword evidence="8" id="KW-0418">Kinase</keyword>
<protein>
    <recommendedName>
        <fullName evidence="2">histidine kinase</fullName>
        <ecNumber evidence="2">2.7.13.3</ecNumber>
    </recommendedName>
</protein>
<evidence type="ECO:0000256" key="9">
    <source>
        <dbReference type="ARBA" id="ARBA00022840"/>
    </source>
</evidence>
<dbReference type="GO" id="GO:0000156">
    <property type="term" value="F:phosphorelay response regulator activity"/>
    <property type="evidence" value="ECO:0007669"/>
    <property type="project" value="InterPro"/>
</dbReference>
<evidence type="ECO:0000256" key="7">
    <source>
        <dbReference type="ARBA" id="ARBA00022741"/>
    </source>
</evidence>
<keyword evidence="6" id="KW-0808">Transferase</keyword>
<feature type="region of interest" description="Disordered" evidence="12">
    <location>
        <begin position="496"/>
        <end position="521"/>
    </location>
</feature>
<feature type="domain" description="CheB-type methylesterase" evidence="14">
    <location>
        <begin position="5"/>
        <end position="199"/>
    </location>
</feature>
<dbReference type="Proteomes" id="UP000229498">
    <property type="component" value="Unassembled WGS sequence"/>
</dbReference>
<feature type="domain" description="CheR-type methyltransferase" evidence="15">
    <location>
        <begin position="236"/>
        <end position="487"/>
    </location>
</feature>
<dbReference type="InterPro" id="IPR029063">
    <property type="entry name" value="SAM-dependent_MTases_sf"/>
</dbReference>
<evidence type="ECO:0000313" key="17">
    <source>
        <dbReference type="Proteomes" id="UP000229498"/>
    </source>
</evidence>
<dbReference type="CDD" id="cd16434">
    <property type="entry name" value="CheB-CheR_fusion"/>
    <property type="match status" value="1"/>
</dbReference>
<accession>A0A2M9G6S5</accession>
<dbReference type="Pfam" id="PF08448">
    <property type="entry name" value="PAS_4"/>
    <property type="match status" value="1"/>
</dbReference>
<evidence type="ECO:0000256" key="10">
    <source>
        <dbReference type="PROSITE-ProRule" id="PRU00050"/>
    </source>
</evidence>
<feature type="compositionally biased region" description="Low complexity" evidence="12">
    <location>
        <begin position="509"/>
        <end position="521"/>
    </location>
</feature>
<dbReference type="RefSeq" id="WP_109793802.1">
    <property type="nucleotide sequence ID" value="NZ_PHIG01000005.1"/>
</dbReference>
<dbReference type="AlphaFoldDB" id="A0A2M9G6S5"/>
<evidence type="ECO:0000256" key="1">
    <source>
        <dbReference type="ARBA" id="ARBA00000085"/>
    </source>
</evidence>
<evidence type="ECO:0000256" key="12">
    <source>
        <dbReference type="SAM" id="MobiDB-lite"/>
    </source>
</evidence>
<dbReference type="InterPro" id="IPR050903">
    <property type="entry name" value="Bact_Chemotaxis_MeTrfase"/>
</dbReference>
<dbReference type="GO" id="GO:0006935">
    <property type="term" value="P:chemotaxis"/>
    <property type="evidence" value="ECO:0007669"/>
    <property type="project" value="InterPro"/>
</dbReference>
<evidence type="ECO:0000256" key="11">
    <source>
        <dbReference type="SAM" id="Coils"/>
    </source>
</evidence>
<gene>
    <name evidence="16" type="ORF">CVT23_01460</name>
</gene>
<dbReference type="CDD" id="cd02440">
    <property type="entry name" value="AdoMet_MTases"/>
    <property type="match status" value="1"/>
</dbReference>
<dbReference type="Pfam" id="PF03705">
    <property type="entry name" value="CheR_N"/>
    <property type="match status" value="1"/>
</dbReference>
<dbReference type="InterPro" id="IPR000014">
    <property type="entry name" value="PAS"/>
</dbReference>
<dbReference type="Pfam" id="PF07536">
    <property type="entry name" value="HWE_HK"/>
    <property type="match status" value="1"/>
</dbReference>
<dbReference type="SUPFAM" id="SSF52738">
    <property type="entry name" value="Methylesterase CheB, C-terminal domain"/>
    <property type="match status" value="1"/>
</dbReference>
<dbReference type="InterPro" id="IPR013656">
    <property type="entry name" value="PAS_4"/>
</dbReference>
<dbReference type="SMART" id="SM00091">
    <property type="entry name" value="PAS"/>
    <property type="match status" value="2"/>
</dbReference>
<dbReference type="Gene3D" id="3.40.50.180">
    <property type="entry name" value="Methylesterase CheB, C-terminal domain"/>
    <property type="match status" value="1"/>
</dbReference>
<keyword evidence="3" id="KW-0597">Phosphoprotein</keyword>
<evidence type="ECO:0000256" key="5">
    <source>
        <dbReference type="ARBA" id="ARBA00022643"/>
    </source>
</evidence>
<dbReference type="SMART" id="SM00138">
    <property type="entry name" value="MeTrc"/>
    <property type="match status" value="1"/>
</dbReference>
<dbReference type="SUPFAM" id="SSF47757">
    <property type="entry name" value="Chemotaxis receptor methyltransferase CheR, N-terminal domain"/>
    <property type="match status" value="1"/>
</dbReference>
<keyword evidence="5" id="KW-0288">FMN</keyword>
<dbReference type="InterPro" id="IPR000780">
    <property type="entry name" value="CheR_MeTrfase"/>
</dbReference>
<dbReference type="PANTHER" id="PTHR24422:SF27">
    <property type="entry name" value="PROTEIN-GLUTAMATE O-METHYLTRANSFERASE"/>
    <property type="match status" value="1"/>
</dbReference>
<dbReference type="SUPFAM" id="SSF55785">
    <property type="entry name" value="PYP-like sensor domain (PAS domain)"/>
    <property type="match status" value="2"/>
</dbReference>
<comment type="caution">
    <text evidence="16">The sequence shown here is derived from an EMBL/GenBank/DDBJ whole genome shotgun (WGS) entry which is preliminary data.</text>
</comment>
<dbReference type="EC" id="2.7.13.3" evidence="2"/>
<comment type="caution">
    <text evidence="10">Lacks conserved residue(s) required for the propagation of feature annotation.</text>
</comment>
<dbReference type="Pfam" id="PF01339">
    <property type="entry name" value="CheB_methylest"/>
    <property type="match status" value="1"/>
</dbReference>
<dbReference type="GO" id="GO:0005737">
    <property type="term" value="C:cytoplasm"/>
    <property type="evidence" value="ECO:0007669"/>
    <property type="project" value="InterPro"/>
</dbReference>
<dbReference type="SMART" id="SM00911">
    <property type="entry name" value="HWE_HK"/>
    <property type="match status" value="1"/>
</dbReference>
<dbReference type="InterPro" id="IPR022642">
    <property type="entry name" value="CheR_C"/>
</dbReference>
<keyword evidence="7" id="KW-0547">Nucleotide-binding</keyword>
<name>A0A2M9G6S5_9PROT</name>
<dbReference type="Pfam" id="PF13596">
    <property type="entry name" value="PAS_10"/>
    <property type="match status" value="1"/>
</dbReference>
<dbReference type="PROSITE" id="PS50122">
    <property type="entry name" value="CHEB"/>
    <property type="match status" value="1"/>
</dbReference>
<evidence type="ECO:0000259" key="13">
    <source>
        <dbReference type="PROSITE" id="PS50113"/>
    </source>
</evidence>
<evidence type="ECO:0000256" key="2">
    <source>
        <dbReference type="ARBA" id="ARBA00012438"/>
    </source>
</evidence>
<keyword evidence="9" id="KW-0067">ATP-binding</keyword>
<dbReference type="GO" id="GO:0008984">
    <property type="term" value="F:protein-glutamate methylesterase activity"/>
    <property type="evidence" value="ECO:0007669"/>
    <property type="project" value="InterPro"/>
</dbReference>
<dbReference type="EMBL" id="PHIG01000005">
    <property type="protein sequence ID" value="PJK31376.1"/>
    <property type="molecule type" value="Genomic_DNA"/>
</dbReference>
<dbReference type="InterPro" id="IPR022641">
    <property type="entry name" value="CheR_N"/>
</dbReference>